<gene>
    <name evidence="3" type="ORF">IV02_15635</name>
</gene>
<dbReference type="PROSITE" id="PS51725">
    <property type="entry name" value="ABM"/>
    <property type="match status" value="1"/>
</dbReference>
<name>A0A085V5Z1_PSESX</name>
<feature type="chain" id="PRO_5001798432" evidence="1">
    <location>
        <begin position="23"/>
        <end position="129"/>
    </location>
</feature>
<dbReference type="InterPro" id="IPR050744">
    <property type="entry name" value="AI-2_Isomerase_LsrG"/>
</dbReference>
<proteinExistence type="predicted"/>
<protein>
    <submittedName>
        <fullName evidence="3">Antibiotic biosynthesis monooxygenase</fullName>
    </submittedName>
</protein>
<dbReference type="Gene3D" id="3.30.70.100">
    <property type="match status" value="1"/>
</dbReference>
<dbReference type="PANTHER" id="PTHR33336">
    <property type="entry name" value="QUINOL MONOOXYGENASE YGIN-RELATED"/>
    <property type="match status" value="1"/>
</dbReference>
<sequence length="129" mass="14253">MRISALHATVVMSCLWMGSVLAAPPAEKVVRIAQLVIDPAQLAAYHAAVKEEMADSVRLEPGVLAIYSVAEKEHPNRLHFFEIYADEAAYRSHIASAHFQKYVTTTQPMILSRVLIETDPVQLSAQPGR</sequence>
<dbReference type="InterPro" id="IPR011008">
    <property type="entry name" value="Dimeric_a/b-barrel"/>
</dbReference>
<dbReference type="Pfam" id="PF03992">
    <property type="entry name" value="ABM"/>
    <property type="match status" value="1"/>
</dbReference>
<dbReference type="SUPFAM" id="SSF54909">
    <property type="entry name" value="Dimeric alpha+beta barrel"/>
    <property type="match status" value="1"/>
</dbReference>
<dbReference type="InterPro" id="IPR007138">
    <property type="entry name" value="ABM_dom"/>
</dbReference>
<dbReference type="Proteomes" id="UP000028643">
    <property type="component" value="Unassembled WGS sequence"/>
</dbReference>
<keyword evidence="3" id="KW-0503">Monooxygenase</keyword>
<feature type="signal peptide" evidence="1">
    <location>
        <begin position="1"/>
        <end position="22"/>
    </location>
</feature>
<comment type="caution">
    <text evidence="3">The sequence shown here is derived from an EMBL/GenBank/DDBJ whole genome shotgun (WGS) entry which is preliminary data.</text>
</comment>
<organism evidence="3 4">
    <name type="scientific">Pseudomonas syringae</name>
    <dbReference type="NCBI Taxonomy" id="317"/>
    <lineage>
        <taxon>Bacteria</taxon>
        <taxon>Pseudomonadati</taxon>
        <taxon>Pseudomonadota</taxon>
        <taxon>Gammaproteobacteria</taxon>
        <taxon>Pseudomonadales</taxon>
        <taxon>Pseudomonadaceae</taxon>
        <taxon>Pseudomonas</taxon>
    </lineage>
</organism>
<accession>A0A085V5Z1</accession>
<reference evidence="3 4" key="1">
    <citation type="submission" date="2014-07" db="EMBL/GenBank/DDBJ databases">
        <title>Draft Genome Sequences of Environmental Pseudomonas syringae strains.</title>
        <authorList>
            <person name="Baltrus D.A."/>
            <person name="Berge O."/>
            <person name="Morris C."/>
        </authorList>
    </citation>
    <scope>NUCLEOTIDE SEQUENCE [LARGE SCALE GENOMIC DNA]</scope>
    <source>
        <strain evidence="3 4">CEB003</strain>
    </source>
</reference>
<dbReference type="PANTHER" id="PTHR33336:SF3">
    <property type="entry name" value="ABM DOMAIN-CONTAINING PROTEIN"/>
    <property type="match status" value="1"/>
</dbReference>
<keyword evidence="3" id="KW-0560">Oxidoreductase</keyword>
<keyword evidence="1" id="KW-0732">Signal</keyword>
<dbReference type="GO" id="GO:0004497">
    <property type="term" value="F:monooxygenase activity"/>
    <property type="evidence" value="ECO:0007669"/>
    <property type="project" value="UniProtKB-KW"/>
</dbReference>
<dbReference type="AlphaFoldDB" id="A0A085V5Z1"/>
<feature type="domain" description="ABM" evidence="2">
    <location>
        <begin position="29"/>
        <end position="118"/>
    </location>
</feature>
<evidence type="ECO:0000313" key="3">
    <source>
        <dbReference type="EMBL" id="KFE50854.1"/>
    </source>
</evidence>
<evidence type="ECO:0000259" key="2">
    <source>
        <dbReference type="PROSITE" id="PS51725"/>
    </source>
</evidence>
<dbReference type="PATRIC" id="fig|317.174.peg.3196"/>
<dbReference type="EMBL" id="JPQT01000108">
    <property type="protein sequence ID" value="KFE50854.1"/>
    <property type="molecule type" value="Genomic_DNA"/>
</dbReference>
<evidence type="ECO:0000313" key="4">
    <source>
        <dbReference type="Proteomes" id="UP000028643"/>
    </source>
</evidence>
<evidence type="ECO:0000256" key="1">
    <source>
        <dbReference type="SAM" id="SignalP"/>
    </source>
</evidence>